<evidence type="ECO:0008006" key="4">
    <source>
        <dbReference type="Google" id="ProtNLM"/>
    </source>
</evidence>
<comment type="caution">
    <text evidence="2">The sequence shown here is derived from an EMBL/GenBank/DDBJ whole genome shotgun (WGS) entry which is preliminary data.</text>
</comment>
<dbReference type="RefSeq" id="WP_240634922.1">
    <property type="nucleotide sequence ID" value="NZ_AGJP01000001.1"/>
</dbReference>
<proteinExistence type="predicted"/>
<feature type="signal peptide" evidence="1">
    <location>
        <begin position="1"/>
        <end position="23"/>
    </location>
</feature>
<protein>
    <recommendedName>
        <fullName evidence="4">Lipoprotein</fullName>
    </recommendedName>
</protein>
<keyword evidence="1" id="KW-0732">Signal</keyword>
<dbReference type="AlphaFoldDB" id="A0A366I7E7"/>
<reference evidence="2 3" key="1">
    <citation type="submission" date="2018-06" db="EMBL/GenBank/DDBJ databases">
        <title>Genomic Encyclopedia of Type Strains, Phase IV (KMG-IV): sequencing the most valuable type-strain genomes for metagenomic binning, comparative biology and taxonomic classification.</title>
        <authorList>
            <person name="Goeker M."/>
        </authorList>
    </citation>
    <scope>NUCLEOTIDE SEQUENCE [LARGE SCALE GENOMIC DNA]</scope>
    <source>
        <strain evidence="2 3">DSM 30166</strain>
    </source>
</reference>
<sequence>MKKFLLLTIPVFALALTSCSSWVNGSKPLSDKALSDNQINAKIIDGKSTIESVDSIFGKRDTGRALTNKTFPEGKKSIAVYHGNLNSFGGTYAHRKLYVAYGDDNKTINHDVVINDFRKENAFEKDPVNSKNLAFSDINKGDGKEKMVSVLGEPKDITFF</sequence>
<organism evidence="2 3">
    <name type="scientific">Brenneria salicis ATCC 15712 = DSM 30166</name>
    <dbReference type="NCBI Taxonomy" id="714314"/>
    <lineage>
        <taxon>Bacteria</taxon>
        <taxon>Pseudomonadati</taxon>
        <taxon>Pseudomonadota</taxon>
        <taxon>Gammaproteobacteria</taxon>
        <taxon>Enterobacterales</taxon>
        <taxon>Pectobacteriaceae</taxon>
        <taxon>Brenneria</taxon>
    </lineage>
</organism>
<evidence type="ECO:0000313" key="3">
    <source>
        <dbReference type="Proteomes" id="UP000253046"/>
    </source>
</evidence>
<dbReference type="EMBL" id="QNRY01000005">
    <property type="protein sequence ID" value="RBP65128.1"/>
    <property type="molecule type" value="Genomic_DNA"/>
</dbReference>
<gene>
    <name evidence="2" type="ORF">DES54_1054</name>
</gene>
<dbReference type="PROSITE" id="PS51257">
    <property type="entry name" value="PROKAR_LIPOPROTEIN"/>
    <property type="match status" value="1"/>
</dbReference>
<evidence type="ECO:0000313" key="2">
    <source>
        <dbReference type="EMBL" id="RBP65128.1"/>
    </source>
</evidence>
<name>A0A366I7E7_9GAMM</name>
<keyword evidence="3" id="KW-1185">Reference proteome</keyword>
<evidence type="ECO:0000256" key="1">
    <source>
        <dbReference type="SAM" id="SignalP"/>
    </source>
</evidence>
<dbReference type="Proteomes" id="UP000253046">
    <property type="component" value="Unassembled WGS sequence"/>
</dbReference>
<feature type="chain" id="PRO_5016761279" description="Lipoprotein" evidence="1">
    <location>
        <begin position="24"/>
        <end position="160"/>
    </location>
</feature>
<accession>A0A366I7E7</accession>